<dbReference type="EMBL" id="CAJNOC010000286">
    <property type="protein sequence ID" value="CAF0739226.1"/>
    <property type="molecule type" value="Genomic_DNA"/>
</dbReference>
<name>A0A813NIH1_9BILA</name>
<evidence type="ECO:0000313" key="3">
    <source>
        <dbReference type="Proteomes" id="UP000663879"/>
    </source>
</evidence>
<dbReference type="OrthoDB" id="10543823at2759"/>
<keyword evidence="3" id="KW-1185">Reference proteome</keyword>
<feature type="signal peptide" evidence="1">
    <location>
        <begin position="1"/>
        <end position="23"/>
    </location>
</feature>
<gene>
    <name evidence="2" type="ORF">OXX778_LOCUS3301</name>
</gene>
<proteinExistence type="predicted"/>
<reference evidence="2" key="1">
    <citation type="submission" date="2021-02" db="EMBL/GenBank/DDBJ databases">
        <authorList>
            <person name="Nowell W R."/>
        </authorList>
    </citation>
    <scope>NUCLEOTIDE SEQUENCE</scope>
    <source>
        <strain evidence="2">Ploen Becks lab</strain>
    </source>
</reference>
<comment type="caution">
    <text evidence="2">The sequence shown here is derived from an EMBL/GenBank/DDBJ whole genome shotgun (WGS) entry which is preliminary data.</text>
</comment>
<accession>A0A813NIH1</accession>
<dbReference type="AlphaFoldDB" id="A0A813NIH1"/>
<evidence type="ECO:0000256" key="1">
    <source>
        <dbReference type="SAM" id="SignalP"/>
    </source>
</evidence>
<feature type="chain" id="PRO_5032558436" evidence="1">
    <location>
        <begin position="24"/>
        <end position="139"/>
    </location>
</feature>
<evidence type="ECO:0000313" key="2">
    <source>
        <dbReference type="EMBL" id="CAF0739226.1"/>
    </source>
</evidence>
<organism evidence="2 3">
    <name type="scientific">Brachionus calyciflorus</name>
    <dbReference type="NCBI Taxonomy" id="104777"/>
    <lineage>
        <taxon>Eukaryota</taxon>
        <taxon>Metazoa</taxon>
        <taxon>Spiralia</taxon>
        <taxon>Gnathifera</taxon>
        <taxon>Rotifera</taxon>
        <taxon>Eurotatoria</taxon>
        <taxon>Monogononta</taxon>
        <taxon>Pseudotrocha</taxon>
        <taxon>Ploima</taxon>
        <taxon>Brachionidae</taxon>
        <taxon>Brachionus</taxon>
    </lineage>
</organism>
<keyword evidence="1" id="KW-0732">Signal</keyword>
<sequence length="139" mass="16316">MKKLALILNLIVIIFNLIVSTLAFPKHEIINEPSESKIRINDKSMAKLFGFMDENIHKCPIPNVIEKNYLIFNKDYIELDLKALIKGWRKLHKQMILRYGSQEIDNILSGKQYTQTYSYDTLDQIFHDVNSYLICLQSH</sequence>
<dbReference type="Proteomes" id="UP000663879">
    <property type="component" value="Unassembled WGS sequence"/>
</dbReference>
<protein>
    <submittedName>
        <fullName evidence="2">Uncharacterized protein</fullName>
    </submittedName>
</protein>